<dbReference type="InterPro" id="IPR017853">
    <property type="entry name" value="GH"/>
</dbReference>
<dbReference type="InterPro" id="IPR055235">
    <property type="entry name" value="ASD1_cat"/>
</dbReference>
<comment type="caution">
    <text evidence="12">The sequence shown here is derived from an EMBL/GenBank/DDBJ whole genome shotgun (WGS) entry which is preliminary data.</text>
</comment>
<evidence type="ECO:0000256" key="9">
    <source>
        <dbReference type="ARBA" id="ARBA00023180"/>
    </source>
</evidence>
<accession>A0A6G1D4G0</accession>
<dbReference type="InterPro" id="IPR051563">
    <property type="entry name" value="Glycosyl_Hydrolase_51"/>
</dbReference>
<dbReference type="OrthoDB" id="406864at2759"/>
<evidence type="ECO:0000313" key="13">
    <source>
        <dbReference type="Proteomes" id="UP000479710"/>
    </source>
</evidence>
<evidence type="ECO:0000256" key="8">
    <source>
        <dbReference type="ARBA" id="ARBA00022801"/>
    </source>
</evidence>
<dbReference type="Pfam" id="PF22848">
    <property type="entry name" value="ASD1_dom"/>
    <property type="match status" value="2"/>
</dbReference>
<evidence type="ECO:0000256" key="6">
    <source>
        <dbReference type="ARBA" id="ARBA00022530"/>
    </source>
</evidence>
<evidence type="ECO:0000256" key="4">
    <source>
        <dbReference type="ARBA" id="ARBA00012670"/>
    </source>
</evidence>
<dbReference type="SUPFAM" id="SSF51445">
    <property type="entry name" value="(Trans)glycosidases"/>
    <property type="match status" value="2"/>
</dbReference>
<protein>
    <recommendedName>
        <fullName evidence="4">non-reducing end alpha-L-arabinofuranosidase</fullName>
        <ecNumber evidence="4">3.2.1.55</ecNumber>
    </recommendedName>
    <alternativeName>
        <fullName evidence="10">Beta-D-xylosidase</fullName>
    </alternativeName>
</protein>
<evidence type="ECO:0000256" key="2">
    <source>
        <dbReference type="ARBA" id="ARBA00004498"/>
    </source>
</evidence>
<dbReference type="Gene3D" id="3.20.20.80">
    <property type="entry name" value="Glycosidases"/>
    <property type="match status" value="2"/>
</dbReference>
<evidence type="ECO:0000256" key="10">
    <source>
        <dbReference type="ARBA" id="ARBA00082101"/>
    </source>
</evidence>
<comment type="subcellular location">
    <subcellularLocation>
        <location evidence="2">Secreted</location>
        <location evidence="2">Extracellular space</location>
        <location evidence="2">Extracellular matrix</location>
    </subcellularLocation>
</comment>
<dbReference type="FunFam" id="2.60.120.260:FF:000063">
    <property type="entry name" value="Putative alpha-L-arabinofuranosidase family protein"/>
    <property type="match status" value="1"/>
</dbReference>
<organism evidence="12 13">
    <name type="scientific">Oryza meyeriana var. granulata</name>
    <dbReference type="NCBI Taxonomy" id="110450"/>
    <lineage>
        <taxon>Eukaryota</taxon>
        <taxon>Viridiplantae</taxon>
        <taxon>Streptophyta</taxon>
        <taxon>Embryophyta</taxon>
        <taxon>Tracheophyta</taxon>
        <taxon>Spermatophyta</taxon>
        <taxon>Magnoliopsida</taxon>
        <taxon>Liliopsida</taxon>
        <taxon>Poales</taxon>
        <taxon>Poaceae</taxon>
        <taxon>BOP clade</taxon>
        <taxon>Oryzoideae</taxon>
        <taxon>Oryzeae</taxon>
        <taxon>Oryzinae</taxon>
        <taxon>Oryza</taxon>
        <taxon>Oryza meyeriana</taxon>
    </lineage>
</organism>
<feature type="domain" description="Alpha-L-arabinofuranosidase C-terminal" evidence="11">
    <location>
        <begin position="731"/>
        <end position="905"/>
    </location>
</feature>
<keyword evidence="13" id="KW-1185">Reference proteome</keyword>
<dbReference type="Gene3D" id="2.60.40.1180">
    <property type="entry name" value="Golgi alpha-mannosidase II"/>
    <property type="match status" value="2"/>
</dbReference>
<dbReference type="GO" id="GO:0000272">
    <property type="term" value="P:polysaccharide catabolic process"/>
    <property type="evidence" value="ECO:0007669"/>
    <property type="project" value="UniProtKB-ARBA"/>
</dbReference>
<reference evidence="12 13" key="1">
    <citation type="submission" date="2019-11" db="EMBL/GenBank/DDBJ databases">
        <title>Whole genome sequence of Oryza granulata.</title>
        <authorList>
            <person name="Li W."/>
        </authorList>
    </citation>
    <scope>NUCLEOTIDE SEQUENCE [LARGE SCALE GENOMIC DNA]</scope>
    <source>
        <strain evidence="13">cv. Menghai</strain>
        <tissue evidence="12">Leaf</tissue>
    </source>
</reference>
<keyword evidence="5" id="KW-0964">Secreted</keyword>
<evidence type="ECO:0000256" key="7">
    <source>
        <dbReference type="ARBA" id="ARBA00022729"/>
    </source>
</evidence>
<name>A0A6G1D4G0_9ORYZ</name>
<keyword evidence="7" id="KW-0732">Signal</keyword>
<dbReference type="Pfam" id="PF06964">
    <property type="entry name" value="Alpha-L-AF_C"/>
    <property type="match status" value="2"/>
</dbReference>
<evidence type="ECO:0000259" key="11">
    <source>
        <dbReference type="SMART" id="SM00813"/>
    </source>
</evidence>
<feature type="domain" description="Alpha-L-arabinofuranosidase C-terminal" evidence="11">
    <location>
        <begin position="174"/>
        <end position="371"/>
    </location>
</feature>
<gene>
    <name evidence="12" type="ORF">E2562_015782</name>
</gene>
<dbReference type="EMBL" id="SPHZ02000007">
    <property type="protein sequence ID" value="KAF0907280.1"/>
    <property type="molecule type" value="Genomic_DNA"/>
</dbReference>
<dbReference type="GO" id="GO:0046556">
    <property type="term" value="F:alpha-L-arabinofuranosidase activity"/>
    <property type="evidence" value="ECO:0007669"/>
    <property type="project" value="UniProtKB-EC"/>
</dbReference>
<dbReference type="EC" id="3.2.1.55" evidence="4"/>
<keyword evidence="9" id="KW-0325">Glycoprotein</keyword>
<dbReference type="Gene3D" id="2.60.120.260">
    <property type="entry name" value="Galactose-binding domain-like"/>
    <property type="match status" value="1"/>
</dbReference>
<comment type="catalytic activity">
    <reaction evidence="1">
        <text>Hydrolysis of terminal non-reducing alpha-L-arabinofuranoside residues in alpha-L-arabinosides.</text>
        <dbReference type="EC" id="3.2.1.55"/>
    </reaction>
</comment>
<keyword evidence="6" id="KW-0272">Extracellular matrix</keyword>
<dbReference type="PANTHER" id="PTHR31776:SF25">
    <property type="entry name" value="NON-REDUCING END ALPHA-L-ARABINOFURANOSIDASE"/>
    <property type="match status" value="1"/>
</dbReference>
<evidence type="ECO:0000256" key="5">
    <source>
        <dbReference type="ARBA" id="ARBA00022525"/>
    </source>
</evidence>
<evidence type="ECO:0000256" key="1">
    <source>
        <dbReference type="ARBA" id="ARBA00001462"/>
    </source>
</evidence>
<proteinExistence type="inferred from homology"/>
<dbReference type="InterPro" id="IPR013780">
    <property type="entry name" value="Glyco_hydro_b"/>
</dbReference>
<dbReference type="Proteomes" id="UP000479710">
    <property type="component" value="Unassembled WGS sequence"/>
</dbReference>
<dbReference type="SMART" id="SM00813">
    <property type="entry name" value="Alpha-L-AF_C"/>
    <property type="match status" value="2"/>
</dbReference>
<evidence type="ECO:0000256" key="3">
    <source>
        <dbReference type="ARBA" id="ARBA00007186"/>
    </source>
</evidence>
<dbReference type="AlphaFoldDB" id="A0A6G1D4G0"/>
<dbReference type="GO" id="GO:0046373">
    <property type="term" value="P:L-arabinose metabolic process"/>
    <property type="evidence" value="ECO:0007669"/>
    <property type="project" value="InterPro"/>
</dbReference>
<dbReference type="PANTHER" id="PTHR31776">
    <property type="entry name" value="ALPHA-L-ARABINOFURANOSIDASE 1"/>
    <property type="match status" value="1"/>
</dbReference>
<sequence length="907" mass="100472">MFGITGQMMALDIMSFSRTLNSTSKLSEDLGAAPIWVFNNGISHNDEVDTAAIAPFVKDVLDSLEFARGSADSTWGSVRAAMGHPEPFPVKYVAIGNEDCGKKFYRGNYLKFYNAIREAYPDIQMISNCDASSRPLDHPADLYDFHVYTDSKTLFSMKNTFDRSSRNGPKAFVSEYAVWRSDAGRGSLLASLAEAAFLTGLEKNSDVVQMASYAPLFVNNNDQTWNPDAIVFNSWQQYGTPSYWMQTLFRESSGAMIHPITITSSYSGSLAASAITWQDSENSYLRVKIINFGSDSVSLTISATGLQARVNTVGSTATVLTSSNVMDENSFSNPNKEINHAGAGGIWAELVSNRGFEAGGPHTPSNIDPWSIIGDESSIYITTDRSSCFSQNSVALRMEILCENCPAGGVGIYNPGFWGMNIEEGKAYNLVMYIRSSESVELTVSLTCSDGLQNLASVSIQDIDLSNWTKIEMKLFAQGTCRTSRLELTSTKRGVIWFDQVSLMPADTYKGHGFRKELIYMLLELRPQFLRFPGGCFVEGNWLRNAFRWRETIGPWEQRPGHFGDVWNYWTDDGLGYYEFLQLAEDLGAVPIWVFNAGVSHHDEVDTTVIEPFVKDVLDSLEFARGSEESTWGSARAAMGHPEPFPVKYVAIGNEDCEKEFYRGNYLKFYNTICKAYPDIQMISNCDGSSRALDHPADLYDFHVYTSAANLFLMKNKFDRTSRIGPKVFVSEYAVNEQKDTGKGSLLASLAEAAFLTGLEKNSDVVQMASYAPLFVNDNDRTWNPDAIVFNSWQQYGTPSYWMQTYFRESSGSVIHPITISSSYSDSLAASAITWKDTEGIFLRVKIVNFGPNAVNLTISSKGLQAGVNAEKSTATILTSGNLLDENSFSEPNKLLASSSNMQVSCE</sequence>
<dbReference type="InterPro" id="IPR010720">
    <property type="entry name" value="Alpha-L-AF_C"/>
</dbReference>
<evidence type="ECO:0000313" key="12">
    <source>
        <dbReference type="EMBL" id="KAF0907280.1"/>
    </source>
</evidence>
<comment type="similarity">
    <text evidence="3">Belongs to the glycosyl hydrolase 51 family.</text>
</comment>
<dbReference type="FunFam" id="3.20.20.80:FF:000025">
    <property type="entry name" value="Alpha-L-arabinofuranosidase 1"/>
    <property type="match status" value="1"/>
</dbReference>
<keyword evidence="8" id="KW-0378">Hydrolase</keyword>